<dbReference type="FunFam" id="1.25.10.10:FF:000041">
    <property type="entry name" value="Serine/threonine protein phosphatase 2A regulatory subunit"/>
    <property type="match status" value="1"/>
</dbReference>
<dbReference type="InterPro" id="IPR011989">
    <property type="entry name" value="ARM-like"/>
</dbReference>
<evidence type="ECO:0000313" key="5">
    <source>
        <dbReference type="Proteomes" id="UP000189703"/>
    </source>
</evidence>
<dbReference type="RefSeq" id="XP_010267229.1">
    <property type="nucleotide sequence ID" value="XM_010268927.2"/>
</dbReference>
<dbReference type="GO" id="GO:0000159">
    <property type="term" value="C:protein phosphatase type 2A complex"/>
    <property type="evidence" value="ECO:0007669"/>
    <property type="project" value="UniProtKB-UniRule"/>
</dbReference>
<dbReference type="Gene3D" id="1.25.10.10">
    <property type="entry name" value="Leucine-rich Repeat Variant"/>
    <property type="match status" value="1"/>
</dbReference>
<comment type="similarity">
    <text evidence="2">Belongs to the phosphatase 2A regulatory subunit B56 family.</text>
</comment>
<evidence type="ECO:0000256" key="3">
    <source>
        <dbReference type="ARBA" id="ARBA00022490"/>
    </source>
</evidence>
<dbReference type="GO" id="GO:0051177">
    <property type="term" value="P:meiotic sister chromatid cohesion"/>
    <property type="evidence" value="ECO:0000318"/>
    <property type="project" value="GO_Central"/>
</dbReference>
<keyword evidence="5" id="KW-1185">Reference proteome</keyword>
<dbReference type="OMA" id="LIYPEVI"/>
<accession>A0A1U8AJ32</accession>
<evidence type="ECO:0000256" key="4">
    <source>
        <dbReference type="PIRNR" id="PIRNR028043"/>
    </source>
</evidence>
<dbReference type="InterPro" id="IPR016024">
    <property type="entry name" value="ARM-type_fold"/>
</dbReference>
<dbReference type="AlphaFoldDB" id="A0A1U8AJ32"/>
<name>A0A1U8AJ32_NELNU</name>
<evidence type="ECO:0000256" key="2">
    <source>
        <dbReference type="ARBA" id="ARBA00009745"/>
    </source>
</evidence>
<dbReference type="Proteomes" id="UP000189703">
    <property type="component" value="Unplaced"/>
</dbReference>
<gene>
    <name evidence="6 7" type="primary">LOC104604546</name>
</gene>
<comment type="function">
    <text evidence="4">The B regulatory subunit might modulate substrate selectivity and catalytic activity, and also might direct the localization of the catalytic enzyme to a particular subcellular compartment.</text>
</comment>
<dbReference type="RefSeq" id="XP_010267228.1">
    <property type="nucleotide sequence ID" value="XM_010268926.2"/>
</dbReference>
<dbReference type="GO" id="GO:0005737">
    <property type="term" value="C:cytoplasm"/>
    <property type="evidence" value="ECO:0007669"/>
    <property type="project" value="UniProtKB-SubCell"/>
</dbReference>
<organism evidence="5 7">
    <name type="scientific">Nelumbo nucifera</name>
    <name type="common">Sacred lotus</name>
    <dbReference type="NCBI Taxonomy" id="4432"/>
    <lineage>
        <taxon>Eukaryota</taxon>
        <taxon>Viridiplantae</taxon>
        <taxon>Streptophyta</taxon>
        <taxon>Embryophyta</taxon>
        <taxon>Tracheophyta</taxon>
        <taxon>Spermatophyta</taxon>
        <taxon>Magnoliopsida</taxon>
        <taxon>Proteales</taxon>
        <taxon>Nelumbonaceae</taxon>
        <taxon>Nelumbo</taxon>
    </lineage>
</organism>
<proteinExistence type="inferred from homology"/>
<dbReference type="GO" id="GO:0072542">
    <property type="term" value="F:protein phosphatase activator activity"/>
    <property type="evidence" value="ECO:0000318"/>
    <property type="project" value="GO_Central"/>
</dbReference>
<dbReference type="PIRSF" id="PIRSF028043">
    <property type="entry name" value="PP2A_B56"/>
    <property type="match status" value="1"/>
</dbReference>
<reference evidence="6 7" key="1">
    <citation type="submission" date="2025-04" db="UniProtKB">
        <authorList>
            <consortium name="RefSeq"/>
        </authorList>
    </citation>
    <scope>IDENTIFICATION</scope>
</reference>
<dbReference type="InterPro" id="IPR002554">
    <property type="entry name" value="PP2A_B56"/>
</dbReference>
<dbReference type="eggNOG" id="KOG2085">
    <property type="taxonomic scope" value="Eukaryota"/>
</dbReference>
<comment type="subcellular location">
    <subcellularLocation>
        <location evidence="1">Cytoplasm</location>
    </subcellularLocation>
</comment>
<dbReference type="PANTHER" id="PTHR10257">
    <property type="entry name" value="SERINE/THREONINE PROTEIN PHOSPHATASE 2A PP2A REGULATORY SUBUNIT B"/>
    <property type="match status" value="1"/>
</dbReference>
<sequence length="497" mass="57324">MFNKIIKRGHRKVPKSDTNEVFGRKSGSNITVNHASRTTVASSVANSQQPAGGAANTGAGPERSNLHAAVMEILPVFKDVPVSERQNLFIRKLKICCILFDFSDTLKSVREKEMKRQTLIELVEFMQSGSGKITEAVQEELIRMVSVNIFRCLPPAAYENTGAENQDPEEEEPYLEPSWPHLQIVYELLLRYVVSSETDTKIAKRYIDHSFVLKLLDLFDSEDPREREYLKTILHRIYGKFMVHRPFIRKAINNIFYRFIFETERHSGIGELLEILGSIINGFALPMKEEHKLFLVRALIPLHKPKQVSLYHQQLSYCITQFVEKDYKLADTVIRGLLKYWPVTNCQKEVLFLGELEEVLEFTQLAEFQRCMVPLFRQIGRCLNSSHFQVAERALFLWNNEHIVSLIAQNRSAIFPIIFEALEKNMESHWNPAVHGLTANVKKMFLEMDNELFEQCERQYIEKSANAKGLEEQRELLWKRLEAVAAKSGGEDMVLVS</sequence>
<dbReference type="GeneID" id="104604546"/>
<dbReference type="STRING" id="4432.A0A1U8AJ32"/>
<evidence type="ECO:0000313" key="7">
    <source>
        <dbReference type="RefSeq" id="XP_010267229.1"/>
    </source>
</evidence>
<protein>
    <recommendedName>
        <fullName evidence="4">Serine/threonine protein phosphatase 2A regulatory subunit</fullName>
    </recommendedName>
</protein>
<dbReference type="KEGG" id="nnu:104604546"/>
<dbReference type="SUPFAM" id="SSF48371">
    <property type="entry name" value="ARM repeat"/>
    <property type="match status" value="1"/>
</dbReference>
<dbReference type="GO" id="GO:0007165">
    <property type="term" value="P:signal transduction"/>
    <property type="evidence" value="ECO:0007669"/>
    <property type="project" value="InterPro"/>
</dbReference>
<evidence type="ECO:0000256" key="1">
    <source>
        <dbReference type="ARBA" id="ARBA00004496"/>
    </source>
</evidence>
<dbReference type="PANTHER" id="PTHR10257:SF3">
    <property type="entry name" value="SERINE_THREONINE-PROTEIN PHOSPHATASE 2A 56 KDA REGULATORY SUBUNIT GAMMA ISOFORM"/>
    <property type="match status" value="1"/>
</dbReference>
<dbReference type="Pfam" id="PF01603">
    <property type="entry name" value="B56"/>
    <property type="match status" value="1"/>
</dbReference>
<evidence type="ECO:0000313" key="6">
    <source>
        <dbReference type="RefSeq" id="XP_010267228.1"/>
    </source>
</evidence>
<dbReference type="OrthoDB" id="10264446at2759"/>
<keyword evidence="3" id="KW-0963">Cytoplasm</keyword>